<keyword evidence="7" id="KW-1185">Reference proteome</keyword>
<dbReference type="PROSITE" id="PS51007">
    <property type="entry name" value="CYTC"/>
    <property type="match status" value="1"/>
</dbReference>
<dbReference type="Proteomes" id="UP000567293">
    <property type="component" value="Unassembled WGS sequence"/>
</dbReference>
<protein>
    <submittedName>
        <fullName evidence="6">Cytochrome c</fullName>
    </submittedName>
</protein>
<reference evidence="6" key="1">
    <citation type="submission" date="2020-06" db="EMBL/GenBank/DDBJ databases">
        <title>Legume-microbial interactions unlock mineral nutrients during tropical forest succession.</title>
        <authorList>
            <person name="Epihov D.Z."/>
        </authorList>
    </citation>
    <scope>NUCLEOTIDE SEQUENCE [LARGE SCALE GENOMIC DNA]</scope>
    <source>
        <strain evidence="6">Pan2503</strain>
    </source>
</reference>
<accession>A0A7V8T082</accession>
<evidence type="ECO:0000313" key="7">
    <source>
        <dbReference type="Proteomes" id="UP000567293"/>
    </source>
</evidence>
<feature type="domain" description="Cytochrome c" evidence="5">
    <location>
        <begin position="18"/>
        <end position="113"/>
    </location>
</feature>
<evidence type="ECO:0000256" key="3">
    <source>
        <dbReference type="ARBA" id="ARBA00023004"/>
    </source>
</evidence>
<keyword evidence="2 4" id="KW-0479">Metal-binding</keyword>
<dbReference type="GO" id="GO:0020037">
    <property type="term" value="F:heme binding"/>
    <property type="evidence" value="ECO:0007669"/>
    <property type="project" value="InterPro"/>
</dbReference>
<dbReference type="AlphaFoldDB" id="A0A7V8T082"/>
<organism evidence="6 7">
    <name type="scientific">Candidatus Acidiferrum panamense</name>
    <dbReference type="NCBI Taxonomy" id="2741543"/>
    <lineage>
        <taxon>Bacteria</taxon>
        <taxon>Pseudomonadati</taxon>
        <taxon>Acidobacteriota</taxon>
        <taxon>Terriglobia</taxon>
        <taxon>Candidatus Acidiferrales</taxon>
        <taxon>Candidatus Acidiferrum</taxon>
    </lineage>
</organism>
<evidence type="ECO:0000313" key="6">
    <source>
        <dbReference type="EMBL" id="MBA0088888.1"/>
    </source>
</evidence>
<dbReference type="SUPFAM" id="SSF46626">
    <property type="entry name" value="Cytochrome c"/>
    <property type="match status" value="1"/>
</dbReference>
<evidence type="ECO:0000259" key="5">
    <source>
        <dbReference type="PROSITE" id="PS51007"/>
    </source>
</evidence>
<dbReference type="Gene3D" id="1.10.760.10">
    <property type="entry name" value="Cytochrome c-like domain"/>
    <property type="match status" value="1"/>
</dbReference>
<dbReference type="Pfam" id="PF13442">
    <property type="entry name" value="Cytochrome_CBB3"/>
    <property type="match status" value="1"/>
</dbReference>
<dbReference type="GO" id="GO:0046872">
    <property type="term" value="F:metal ion binding"/>
    <property type="evidence" value="ECO:0007669"/>
    <property type="project" value="UniProtKB-KW"/>
</dbReference>
<keyword evidence="1 4" id="KW-0349">Heme</keyword>
<feature type="non-terminal residue" evidence="6">
    <location>
        <position position="133"/>
    </location>
</feature>
<keyword evidence="3 4" id="KW-0408">Iron</keyword>
<dbReference type="EMBL" id="JACDQQ010002732">
    <property type="protein sequence ID" value="MBA0088888.1"/>
    <property type="molecule type" value="Genomic_DNA"/>
</dbReference>
<gene>
    <name evidence="6" type="ORF">HRJ53_28200</name>
</gene>
<name>A0A7V8T082_9BACT</name>
<dbReference type="InterPro" id="IPR036909">
    <property type="entry name" value="Cyt_c-like_dom_sf"/>
</dbReference>
<sequence length="133" mass="13477">MRVALTAIVLSGCGVPHGQPNKGSEVLAPNEVLDFSTLYGQNCAGCHGADGKGGAAIALANPVYLAVADNAAIRKVIANGVPGTAMPAFAESAGGMLTDKQIDVITKEIRSRWSQKGILDAANAPSYAPKSTG</sequence>
<evidence type="ECO:0000256" key="4">
    <source>
        <dbReference type="PROSITE-ProRule" id="PRU00433"/>
    </source>
</evidence>
<dbReference type="InterPro" id="IPR009056">
    <property type="entry name" value="Cyt_c-like_dom"/>
</dbReference>
<evidence type="ECO:0000256" key="1">
    <source>
        <dbReference type="ARBA" id="ARBA00022617"/>
    </source>
</evidence>
<comment type="caution">
    <text evidence="6">The sequence shown here is derived from an EMBL/GenBank/DDBJ whole genome shotgun (WGS) entry which is preliminary data.</text>
</comment>
<evidence type="ECO:0000256" key="2">
    <source>
        <dbReference type="ARBA" id="ARBA00022723"/>
    </source>
</evidence>
<dbReference type="GO" id="GO:0009055">
    <property type="term" value="F:electron transfer activity"/>
    <property type="evidence" value="ECO:0007669"/>
    <property type="project" value="InterPro"/>
</dbReference>
<proteinExistence type="predicted"/>